<reference evidence="2 3" key="1">
    <citation type="submission" date="2016-12" db="EMBL/GenBank/DDBJ databases">
        <title>Draft genome sequences of strains Salinicola socius SMB35, Salinicola sp. MH3R3-1 and Chromohalobacter sp. SMB17 from the Verkhnekamsk potash mining region of Russia.</title>
        <authorList>
            <person name="Mavrodi D.V."/>
            <person name="Olsson B.E."/>
            <person name="Korsakova E.S."/>
            <person name="Pyankova A."/>
            <person name="Mavrodi O.V."/>
            <person name="Plotnikova E.G."/>
        </authorList>
    </citation>
    <scope>NUCLEOTIDE SEQUENCE [LARGE SCALE GENOMIC DNA]</scope>
    <source>
        <strain evidence="2 3">SMB17</strain>
    </source>
</reference>
<dbReference type="AlphaFoldDB" id="A0A1Q8THX2"/>
<gene>
    <name evidence="2" type="ORF">BTW10_00305</name>
</gene>
<comment type="caution">
    <text evidence="2">The sequence shown here is derived from an EMBL/GenBank/DDBJ whole genome shotgun (WGS) entry which is preliminary data.</text>
</comment>
<evidence type="ECO:0000313" key="2">
    <source>
        <dbReference type="EMBL" id="OLO13255.1"/>
    </source>
</evidence>
<dbReference type="Proteomes" id="UP000186806">
    <property type="component" value="Unassembled WGS sequence"/>
</dbReference>
<dbReference type="Pfam" id="PF13542">
    <property type="entry name" value="HTH_Tnp_ISL3"/>
    <property type="match status" value="1"/>
</dbReference>
<keyword evidence="3" id="KW-1185">Reference proteome</keyword>
<organism evidence="2 3">
    <name type="scientific">Chromohalobacter japonicus</name>
    <dbReference type="NCBI Taxonomy" id="223900"/>
    <lineage>
        <taxon>Bacteria</taxon>
        <taxon>Pseudomonadati</taxon>
        <taxon>Pseudomonadota</taxon>
        <taxon>Gammaproteobacteria</taxon>
        <taxon>Oceanospirillales</taxon>
        <taxon>Halomonadaceae</taxon>
        <taxon>Chromohalobacter</taxon>
    </lineage>
</organism>
<dbReference type="InterPro" id="IPR032877">
    <property type="entry name" value="Transposase_HTH"/>
</dbReference>
<evidence type="ECO:0000259" key="1">
    <source>
        <dbReference type="Pfam" id="PF13542"/>
    </source>
</evidence>
<evidence type="ECO:0000313" key="3">
    <source>
        <dbReference type="Proteomes" id="UP000186806"/>
    </source>
</evidence>
<proteinExistence type="predicted"/>
<dbReference type="EMBL" id="MSDQ01000001">
    <property type="protein sequence ID" value="OLO13255.1"/>
    <property type="molecule type" value="Genomic_DNA"/>
</dbReference>
<name>A0A1Q8THX2_9GAMM</name>
<sequence length="83" mass="9298">MPWARPGNGFTLLFEQAAMSLVKEMLVLAVSRQLERSDQRLWRIVHHHVGRMLGQLDLSMVEAVGLDSAMSRCLSTCSPSTSR</sequence>
<accession>A0A1Q8THX2</accession>
<protein>
    <recommendedName>
        <fullName evidence="1">Transposase IS204/IS1001/IS1096/IS1165 helix-turn-helix domain-containing protein</fullName>
    </recommendedName>
</protein>
<feature type="domain" description="Transposase IS204/IS1001/IS1096/IS1165 helix-turn-helix" evidence="1">
    <location>
        <begin position="2"/>
        <end position="49"/>
    </location>
</feature>